<protein>
    <submittedName>
        <fullName evidence="1">Uncharacterized protein</fullName>
    </submittedName>
</protein>
<organism evidence="1 2">
    <name type="scientific">Pukyongiella litopenaei</name>
    <dbReference type="NCBI Taxonomy" id="2605946"/>
    <lineage>
        <taxon>Bacteria</taxon>
        <taxon>Pseudomonadati</taxon>
        <taxon>Pseudomonadota</taxon>
        <taxon>Alphaproteobacteria</taxon>
        <taxon>Rhodobacterales</taxon>
        <taxon>Paracoccaceae</taxon>
        <taxon>Pukyongiella</taxon>
    </lineage>
</organism>
<sequence length="206" mass="22634">MATNVGKNRHDGSEFTSILTIHRQRNQPEQIQLRFTGAGSSNRLFAVTRQTIFDPAAAPSFRETQDNVIEKFGLPTAYTAPGGLTYVFNPDLVSIISAEATKNLIEDMKGNTLNAAKDEGVDYFEGMRAVFDCPEKISVRVDVTKPFSAMPVGCQGILKIVLRGDPANDILKSLEMSMADFRYLKEATAFEKTKEKPVPSGDAPKL</sequence>
<dbReference type="RefSeq" id="WP_106472260.1">
    <property type="nucleotide sequence ID" value="NZ_CP027665.1"/>
</dbReference>
<dbReference type="AlphaFoldDB" id="A0A2S0MPX2"/>
<dbReference type="Proteomes" id="UP000237655">
    <property type="component" value="Chromosome"/>
</dbReference>
<gene>
    <name evidence="1" type="ORF">C6Y53_09655</name>
</gene>
<dbReference type="EMBL" id="CP027665">
    <property type="protein sequence ID" value="AVO37942.1"/>
    <property type="molecule type" value="Genomic_DNA"/>
</dbReference>
<accession>A0A2S0MPX2</accession>
<name>A0A2S0MPX2_9RHOB</name>
<dbReference type="KEGG" id="thas:C6Y53_09655"/>
<evidence type="ECO:0000313" key="1">
    <source>
        <dbReference type="EMBL" id="AVO37942.1"/>
    </source>
</evidence>
<evidence type="ECO:0000313" key="2">
    <source>
        <dbReference type="Proteomes" id="UP000237655"/>
    </source>
</evidence>
<keyword evidence="2" id="KW-1185">Reference proteome</keyword>
<proteinExistence type="predicted"/>
<reference evidence="2" key="1">
    <citation type="submission" date="2018-03" db="EMBL/GenBank/DDBJ databases">
        <title>Genomic analysis of the strain SH-1 isolated from shrimp intestine.</title>
        <authorList>
            <person name="Kim Y.-S."/>
            <person name="Kim S.-E."/>
            <person name="Kim K.-H."/>
        </authorList>
    </citation>
    <scope>NUCLEOTIDE SEQUENCE [LARGE SCALE GENOMIC DNA]</scope>
    <source>
        <strain evidence="2">SH-1</strain>
    </source>
</reference>